<comment type="caution">
    <text evidence="2">The sequence shown here is derived from an EMBL/GenBank/DDBJ whole genome shotgun (WGS) entry which is preliminary data.</text>
</comment>
<keyword evidence="1" id="KW-1133">Transmembrane helix</keyword>
<evidence type="ECO:0000256" key="1">
    <source>
        <dbReference type="SAM" id="Phobius"/>
    </source>
</evidence>
<protein>
    <recommendedName>
        <fullName evidence="4">HEAT repeat domain-containing protein</fullName>
    </recommendedName>
</protein>
<sequence>MAIVVLTIAIFVLAGLVLLLTLVAVLIRIVRHARNRRRERLARAPRRALLAFVAEGGQEGMEDLLAIPPAAWQAAEPTAVALLEKVRGEAHQALAEVFARRGVTTRALRQLGHFDAAHRARAAELLGNLRLTEAVAPLCRLLADGKPEVRLVAVRALGAIGHPEAAGLLLDALTRDVPVHMVADALARIGEAALPEVHGALRRDEAVVRITALEALGLIGSPGSVRAIVELLDREADPDVRVAAFGALGRLGGRAAVPPLITAVAPTNPPEVRVAAARALGVVGAVAAAETLAGLLSDPTYRVAHEAAGSLVLLGPKGQAHLRRSAEAGGAHAREALALAELTGAEG</sequence>
<organism evidence="2 3">
    <name type="scientific">Luedemannella flava</name>
    <dbReference type="NCBI Taxonomy" id="349316"/>
    <lineage>
        <taxon>Bacteria</taxon>
        <taxon>Bacillati</taxon>
        <taxon>Actinomycetota</taxon>
        <taxon>Actinomycetes</taxon>
        <taxon>Micromonosporales</taxon>
        <taxon>Micromonosporaceae</taxon>
        <taxon>Luedemannella</taxon>
    </lineage>
</organism>
<dbReference type="InterPro" id="IPR016024">
    <property type="entry name" value="ARM-type_fold"/>
</dbReference>
<feature type="transmembrane region" description="Helical" evidence="1">
    <location>
        <begin position="6"/>
        <end position="30"/>
    </location>
</feature>
<name>A0ABN2LCT2_9ACTN</name>
<dbReference type="SMART" id="SM00567">
    <property type="entry name" value="EZ_HEAT"/>
    <property type="match status" value="5"/>
</dbReference>
<dbReference type="InterPro" id="IPR011989">
    <property type="entry name" value="ARM-like"/>
</dbReference>
<keyword evidence="3" id="KW-1185">Reference proteome</keyword>
<evidence type="ECO:0000313" key="3">
    <source>
        <dbReference type="Proteomes" id="UP001500218"/>
    </source>
</evidence>
<dbReference type="Pfam" id="PF13646">
    <property type="entry name" value="HEAT_2"/>
    <property type="match status" value="2"/>
</dbReference>
<gene>
    <name evidence="2" type="ORF">GCM10009682_02430</name>
</gene>
<evidence type="ECO:0000313" key="2">
    <source>
        <dbReference type="EMBL" id="GAA1783799.1"/>
    </source>
</evidence>
<keyword evidence="1" id="KW-0472">Membrane</keyword>
<dbReference type="EMBL" id="BAAALT010000003">
    <property type="protein sequence ID" value="GAA1783799.1"/>
    <property type="molecule type" value="Genomic_DNA"/>
</dbReference>
<dbReference type="Proteomes" id="UP001500218">
    <property type="component" value="Unassembled WGS sequence"/>
</dbReference>
<dbReference type="PANTHER" id="PTHR12697:SF38">
    <property type="entry name" value="PBS LYASE HEAT DOMAIN PROTEIN REPEAT-CONTAINING PROTEIN"/>
    <property type="match status" value="1"/>
</dbReference>
<dbReference type="PANTHER" id="PTHR12697">
    <property type="entry name" value="PBS LYASE HEAT-LIKE PROTEIN"/>
    <property type="match status" value="1"/>
</dbReference>
<dbReference type="Gene3D" id="1.25.10.10">
    <property type="entry name" value="Leucine-rich Repeat Variant"/>
    <property type="match status" value="2"/>
</dbReference>
<keyword evidence="1" id="KW-0812">Transmembrane</keyword>
<evidence type="ECO:0008006" key="4">
    <source>
        <dbReference type="Google" id="ProtNLM"/>
    </source>
</evidence>
<proteinExistence type="predicted"/>
<dbReference type="RefSeq" id="WP_344125255.1">
    <property type="nucleotide sequence ID" value="NZ_BAAALT010000003.1"/>
</dbReference>
<accession>A0ABN2LCT2</accession>
<dbReference type="SUPFAM" id="SSF48371">
    <property type="entry name" value="ARM repeat"/>
    <property type="match status" value="2"/>
</dbReference>
<reference evidence="2 3" key="1">
    <citation type="journal article" date="2019" name="Int. J. Syst. Evol. Microbiol.">
        <title>The Global Catalogue of Microorganisms (GCM) 10K type strain sequencing project: providing services to taxonomists for standard genome sequencing and annotation.</title>
        <authorList>
            <consortium name="The Broad Institute Genomics Platform"/>
            <consortium name="The Broad Institute Genome Sequencing Center for Infectious Disease"/>
            <person name="Wu L."/>
            <person name="Ma J."/>
        </authorList>
    </citation>
    <scope>NUCLEOTIDE SEQUENCE [LARGE SCALE GENOMIC DNA]</scope>
    <source>
        <strain evidence="2 3">JCM 13250</strain>
    </source>
</reference>
<dbReference type="InterPro" id="IPR004155">
    <property type="entry name" value="PBS_lyase_HEAT"/>
</dbReference>